<dbReference type="InterPro" id="IPR041492">
    <property type="entry name" value="HAD_2"/>
</dbReference>
<dbReference type="PhylomeDB" id="A0A0G4H356"/>
<dbReference type="EMBL" id="CDMZ01001832">
    <property type="protein sequence ID" value="CEM38153.1"/>
    <property type="molecule type" value="Genomic_DNA"/>
</dbReference>
<dbReference type="VEuPathDB" id="CryptoDB:Cvel_24519"/>
<proteinExistence type="predicted"/>
<dbReference type="PANTHER" id="PTHR42896:SF4">
    <property type="entry name" value="OS08G0485900 PROTEIN"/>
    <property type="match status" value="1"/>
</dbReference>
<reference evidence="2" key="1">
    <citation type="submission" date="2014-11" db="EMBL/GenBank/DDBJ databases">
        <authorList>
            <person name="Otto D Thomas"/>
            <person name="Naeem Raeece"/>
        </authorList>
    </citation>
    <scope>NUCLEOTIDE SEQUENCE</scope>
</reference>
<dbReference type="InterPro" id="IPR036412">
    <property type="entry name" value="HAD-like_sf"/>
</dbReference>
<organism evidence="2">
    <name type="scientific">Chromera velia CCMP2878</name>
    <dbReference type="NCBI Taxonomy" id="1169474"/>
    <lineage>
        <taxon>Eukaryota</taxon>
        <taxon>Sar</taxon>
        <taxon>Alveolata</taxon>
        <taxon>Colpodellida</taxon>
        <taxon>Chromeraceae</taxon>
        <taxon>Chromera</taxon>
    </lineage>
</organism>
<evidence type="ECO:0000256" key="1">
    <source>
        <dbReference type="SAM" id="SignalP"/>
    </source>
</evidence>
<dbReference type="Pfam" id="PF13419">
    <property type="entry name" value="HAD_2"/>
    <property type="match status" value="1"/>
</dbReference>
<dbReference type="PANTHER" id="PTHR42896">
    <property type="entry name" value="XYLULOSE-1,5-BISPHOSPHATE (XUBP) PHOSPHATASE"/>
    <property type="match status" value="1"/>
</dbReference>
<dbReference type="Gene3D" id="3.40.50.1000">
    <property type="entry name" value="HAD superfamily/HAD-like"/>
    <property type="match status" value="1"/>
</dbReference>
<dbReference type="NCBIfam" id="TIGR01509">
    <property type="entry name" value="HAD-SF-IA-v3"/>
    <property type="match status" value="1"/>
</dbReference>
<sequence length="331" mass="36470">MFAITFWAVGVPAVSAFTLSRLPVSSVSSSRSARTLLQQTSDFGMAQTEEQIIVPMSDWAAIFDCDGIIVDSEQYHRMAYNDAFKEFDIATEWSEEYYRELMNTIGGGIPKMNLHFASNGWPSSSLGPAPSSPEEQKTFLETVQERKTQIYKDYMATGQAQTRPGVVRLIRELAAIPSCKLAVCSASTKDSCLFVLKSLLKEDLDSFDLIMAGDDVEKRKPAPDIYVEAAKRLGIPSNRCIVLEDSEIGVKAAVDAEMRCIAVYTPSTQDQKFEGAMFTLPGFGEKAGKGSLGWDTLADVALRKGVWKETPGLDYDVIERLKARGELPEDA</sequence>
<feature type="chain" id="PRO_5005191529" evidence="1">
    <location>
        <begin position="17"/>
        <end position="331"/>
    </location>
</feature>
<dbReference type="AlphaFoldDB" id="A0A0G4H356"/>
<accession>A0A0G4H356</accession>
<dbReference type="InterPro" id="IPR023198">
    <property type="entry name" value="PGP-like_dom2"/>
</dbReference>
<dbReference type="InterPro" id="IPR006439">
    <property type="entry name" value="HAD-SF_hydro_IA"/>
</dbReference>
<evidence type="ECO:0000313" key="2">
    <source>
        <dbReference type="EMBL" id="CEM38153.1"/>
    </source>
</evidence>
<gene>
    <name evidence="2" type="ORF">Cvel_24519</name>
</gene>
<dbReference type="InterPro" id="IPR044999">
    <property type="entry name" value="CbbY-like"/>
</dbReference>
<dbReference type="InterPro" id="IPR023214">
    <property type="entry name" value="HAD_sf"/>
</dbReference>
<dbReference type="SFLD" id="SFLDS00003">
    <property type="entry name" value="Haloacid_Dehalogenase"/>
    <property type="match status" value="1"/>
</dbReference>
<dbReference type="Gene3D" id="1.10.150.240">
    <property type="entry name" value="Putative phosphatase, domain 2"/>
    <property type="match status" value="1"/>
</dbReference>
<protein>
    <submittedName>
        <fullName evidence="2">Uncharacterized protein</fullName>
    </submittedName>
</protein>
<dbReference type="GO" id="GO:0016787">
    <property type="term" value="F:hydrolase activity"/>
    <property type="evidence" value="ECO:0007669"/>
    <property type="project" value="InterPro"/>
</dbReference>
<name>A0A0G4H356_9ALVE</name>
<dbReference type="SUPFAM" id="SSF56784">
    <property type="entry name" value="HAD-like"/>
    <property type="match status" value="1"/>
</dbReference>
<keyword evidence="1" id="KW-0732">Signal</keyword>
<feature type="signal peptide" evidence="1">
    <location>
        <begin position="1"/>
        <end position="16"/>
    </location>
</feature>
<dbReference type="SFLD" id="SFLDG01129">
    <property type="entry name" value="C1.5:_HAD__Beta-PGM__Phosphata"/>
    <property type="match status" value="1"/>
</dbReference>